<dbReference type="GO" id="GO:0000981">
    <property type="term" value="F:DNA-binding transcription factor activity, RNA polymerase II-specific"/>
    <property type="evidence" value="ECO:0007669"/>
    <property type="project" value="TreeGrafter"/>
</dbReference>
<keyword evidence="5" id="KW-1185">Reference proteome</keyword>
<proteinExistence type="predicted"/>
<dbReference type="GO" id="GO:0030154">
    <property type="term" value="P:cell differentiation"/>
    <property type="evidence" value="ECO:0007669"/>
    <property type="project" value="TreeGrafter"/>
</dbReference>
<dbReference type="GO" id="GO:0071144">
    <property type="term" value="C:heteromeric SMAD protein complex"/>
    <property type="evidence" value="ECO:0007669"/>
    <property type="project" value="TreeGrafter"/>
</dbReference>
<dbReference type="SMART" id="SM00524">
    <property type="entry name" value="DWB"/>
    <property type="match status" value="1"/>
</dbReference>
<feature type="domain" description="MH2" evidence="3">
    <location>
        <begin position="9"/>
        <end position="175"/>
    </location>
</feature>
<accession>A0A3M7S5V2</accession>
<protein>
    <submittedName>
        <fullName evidence="4">Smad2 3b</fullName>
    </submittedName>
</protein>
<dbReference type="OrthoDB" id="10331448at2759"/>
<reference evidence="4 5" key="1">
    <citation type="journal article" date="2018" name="Sci. Rep.">
        <title>Genomic signatures of local adaptation to the degree of environmental predictability in rotifers.</title>
        <authorList>
            <person name="Franch-Gras L."/>
            <person name="Hahn C."/>
            <person name="Garcia-Roger E.M."/>
            <person name="Carmona M.J."/>
            <person name="Serra M."/>
            <person name="Gomez A."/>
        </authorList>
    </citation>
    <scope>NUCLEOTIDE SEQUENCE [LARGE SCALE GENOMIC DNA]</scope>
    <source>
        <strain evidence="4">HYR1</strain>
    </source>
</reference>
<keyword evidence="2" id="KW-0804">Transcription</keyword>
<gene>
    <name evidence="4" type="ORF">BpHYR1_036137</name>
</gene>
<dbReference type="GO" id="GO:0030509">
    <property type="term" value="P:BMP signaling pathway"/>
    <property type="evidence" value="ECO:0007669"/>
    <property type="project" value="TreeGrafter"/>
</dbReference>
<comment type="caution">
    <text evidence="4">The sequence shown here is derived from an EMBL/GenBank/DDBJ whole genome shotgun (WGS) entry which is preliminary data.</text>
</comment>
<evidence type="ECO:0000259" key="3">
    <source>
        <dbReference type="PROSITE" id="PS51076"/>
    </source>
</evidence>
<dbReference type="Proteomes" id="UP000276133">
    <property type="component" value="Unassembled WGS sequence"/>
</dbReference>
<dbReference type="InterPro" id="IPR017855">
    <property type="entry name" value="SMAD-like_dom_sf"/>
</dbReference>
<keyword evidence="1" id="KW-0805">Transcription regulation</keyword>
<dbReference type="GO" id="GO:0060395">
    <property type="term" value="P:SMAD protein signal transduction"/>
    <property type="evidence" value="ECO:0007669"/>
    <property type="project" value="TreeGrafter"/>
</dbReference>
<dbReference type="Gene3D" id="2.60.200.10">
    <property type="match status" value="1"/>
</dbReference>
<evidence type="ECO:0000256" key="1">
    <source>
        <dbReference type="ARBA" id="ARBA00023015"/>
    </source>
</evidence>
<dbReference type="PANTHER" id="PTHR13703">
    <property type="entry name" value="SMAD"/>
    <property type="match status" value="1"/>
</dbReference>
<dbReference type="SUPFAM" id="SSF49879">
    <property type="entry name" value="SMAD/FHA domain"/>
    <property type="match status" value="1"/>
</dbReference>
<dbReference type="Pfam" id="PF03166">
    <property type="entry name" value="MH2"/>
    <property type="match status" value="1"/>
</dbReference>
<sequence length="175" mass="20478">MSQPNKLPSFLIQYYEHDKSIDFPVELYQTPLVIDGLFSPLTNSKFSLGYLDNFSRTNESEECLLNIGHGIEFEKSDNDIYLIKNSCFQKIYLLAKGSDEQEELEPRFRRPIFNLKPLIEHKFFPKKVGKIYDECSLRISFGKPFEKSQDSELGYISPCWIEMTLNRIVDTFQNP</sequence>
<dbReference type="GO" id="GO:0000978">
    <property type="term" value="F:RNA polymerase II cis-regulatory region sequence-specific DNA binding"/>
    <property type="evidence" value="ECO:0007669"/>
    <property type="project" value="TreeGrafter"/>
</dbReference>
<dbReference type="InterPro" id="IPR001132">
    <property type="entry name" value="SMAD_dom_Dwarfin-type"/>
</dbReference>
<dbReference type="GO" id="GO:0070411">
    <property type="term" value="F:I-SMAD binding"/>
    <property type="evidence" value="ECO:0007669"/>
    <property type="project" value="TreeGrafter"/>
</dbReference>
<evidence type="ECO:0000313" key="5">
    <source>
        <dbReference type="Proteomes" id="UP000276133"/>
    </source>
</evidence>
<name>A0A3M7S5V2_BRAPC</name>
<dbReference type="STRING" id="10195.A0A3M7S5V2"/>
<dbReference type="PROSITE" id="PS51076">
    <property type="entry name" value="MH2"/>
    <property type="match status" value="1"/>
</dbReference>
<dbReference type="EMBL" id="REGN01002004">
    <property type="protein sequence ID" value="RNA31025.1"/>
    <property type="molecule type" value="Genomic_DNA"/>
</dbReference>
<evidence type="ECO:0000313" key="4">
    <source>
        <dbReference type="EMBL" id="RNA31025.1"/>
    </source>
</evidence>
<organism evidence="4 5">
    <name type="scientific">Brachionus plicatilis</name>
    <name type="common">Marine rotifer</name>
    <name type="synonym">Brachionus muelleri</name>
    <dbReference type="NCBI Taxonomy" id="10195"/>
    <lineage>
        <taxon>Eukaryota</taxon>
        <taxon>Metazoa</taxon>
        <taxon>Spiralia</taxon>
        <taxon>Gnathifera</taxon>
        <taxon>Rotifera</taxon>
        <taxon>Eurotatoria</taxon>
        <taxon>Monogononta</taxon>
        <taxon>Pseudotrocha</taxon>
        <taxon>Ploima</taxon>
        <taxon>Brachionidae</taxon>
        <taxon>Brachionus</taxon>
    </lineage>
</organism>
<evidence type="ECO:0000256" key="2">
    <source>
        <dbReference type="ARBA" id="ARBA00023163"/>
    </source>
</evidence>
<dbReference type="InterPro" id="IPR013790">
    <property type="entry name" value="Dwarfin"/>
</dbReference>
<dbReference type="GO" id="GO:0009653">
    <property type="term" value="P:anatomical structure morphogenesis"/>
    <property type="evidence" value="ECO:0007669"/>
    <property type="project" value="TreeGrafter"/>
</dbReference>
<dbReference type="AlphaFoldDB" id="A0A3M7S5V2"/>
<dbReference type="InterPro" id="IPR008984">
    <property type="entry name" value="SMAD_FHA_dom_sf"/>
</dbReference>